<dbReference type="EMBL" id="LNYK01000030">
    <property type="protein sequence ID" value="KTD20191.1"/>
    <property type="molecule type" value="Genomic_DNA"/>
</dbReference>
<dbReference type="SUPFAM" id="SSF53474">
    <property type="entry name" value="alpha/beta-Hydrolases"/>
    <property type="match status" value="1"/>
</dbReference>
<comment type="caution">
    <text evidence="3">The sequence shown here is derived from an EMBL/GenBank/DDBJ whole genome shotgun (WGS) entry which is preliminary data.</text>
</comment>
<name>A0A0W0VJA0_9GAMM</name>
<dbReference type="InterPro" id="IPR022742">
    <property type="entry name" value="Hydrolase_4"/>
</dbReference>
<dbReference type="RefSeq" id="WP_058529794.1">
    <property type="nucleotide sequence ID" value="NZ_CAAAHZ010000009.1"/>
</dbReference>
<reference evidence="3 4" key="1">
    <citation type="submission" date="2015-11" db="EMBL/GenBank/DDBJ databases">
        <title>Genomic analysis of 38 Legionella species identifies large and diverse effector repertoires.</title>
        <authorList>
            <person name="Burstein D."/>
            <person name="Amaro F."/>
            <person name="Zusman T."/>
            <person name="Lifshitz Z."/>
            <person name="Cohen O."/>
            <person name="Gilbert J.A."/>
            <person name="Pupko T."/>
            <person name="Shuman H.A."/>
            <person name="Segal G."/>
        </authorList>
    </citation>
    <scope>NUCLEOTIDE SEQUENCE [LARGE SCALE GENOMIC DNA]</scope>
    <source>
        <strain evidence="3 4">ATCC 49505</strain>
    </source>
</reference>
<keyword evidence="3" id="KW-0378">Hydrolase</keyword>
<dbReference type="PANTHER" id="PTHR12277">
    <property type="entry name" value="ALPHA/BETA HYDROLASE DOMAIN-CONTAINING PROTEIN"/>
    <property type="match status" value="1"/>
</dbReference>
<organism evidence="3 4">
    <name type="scientific">Legionella londiniensis</name>
    <dbReference type="NCBI Taxonomy" id="45068"/>
    <lineage>
        <taxon>Bacteria</taxon>
        <taxon>Pseudomonadati</taxon>
        <taxon>Pseudomonadota</taxon>
        <taxon>Gammaproteobacteria</taxon>
        <taxon>Legionellales</taxon>
        <taxon>Legionellaceae</taxon>
        <taxon>Legionella</taxon>
    </lineage>
</organism>
<evidence type="ECO:0000313" key="3">
    <source>
        <dbReference type="EMBL" id="KTD20191.1"/>
    </source>
</evidence>
<sequence>MIKQLLIMGVLIVIILMFFMYIWQRHLIYLPSKERPKPKDYQASDMEVIAIHTEDGLTLNSWYKAAREGRPTILYLHGNAGHIGFRIPLVRRFMNEGIGVLLLEYRGYGGNKGSPSEQGLYQDGQAAVKFLQMQGVKAQKLVLYGESLGTGVAIKLALETQACALILQTPFTSLADLARYHYPWMVIKPWDRFDSLKRIAEIKAPVLVLHGKRDQIVPYEQGLALYQKANEPKELKAYEHGHHLNLWNYKTFAEDVIGFIEMHCARHEQ</sequence>
<dbReference type="PANTHER" id="PTHR12277:SF81">
    <property type="entry name" value="PROTEIN ABHD13"/>
    <property type="match status" value="1"/>
</dbReference>
<protein>
    <submittedName>
        <fullName evidence="3">2-hydroxy-6-oxononadienedioate/2-hydroxy-6-oxononatrienedioate hydrolase</fullName>
        <ecNumber evidence="3">3.7.1.14</ecNumber>
    </submittedName>
</protein>
<dbReference type="Gene3D" id="3.40.50.1820">
    <property type="entry name" value="alpha/beta hydrolase"/>
    <property type="match status" value="1"/>
</dbReference>
<keyword evidence="1" id="KW-0472">Membrane</keyword>
<dbReference type="STRING" id="45068.Llon_1812"/>
<dbReference type="Proteomes" id="UP000054997">
    <property type="component" value="Unassembled WGS sequence"/>
</dbReference>
<keyword evidence="1" id="KW-1133">Transmembrane helix</keyword>
<gene>
    <name evidence="3" type="primary">mhpC</name>
    <name evidence="3" type="ORF">Llon_1812</name>
</gene>
<dbReference type="GO" id="GO:0016787">
    <property type="term" value="F:hydrolase activity"/>
    <property type="evidence" value="ECO:0007669"/>
    <property type="project" value="UniProtKB-KW"/>
</dbReference>
<dbReference type="OrthoDB" id="9798884at2"/>
<evidence type="ECO:0000256" key="1">
    <source>
        <dbReference type="SAM" id="Phobius"/>
    </source>
</evidence>
<feature type="domain" description="Serine aminopeptidase S33" evidence="2">
    <location>
        <begin position="70"/>
        <end position="176"/>
    </location>
</feature>
<dbReference type="Pfam" id="PF12146">
    <property type="entry name" value="Hydrolase_4"/>
    <property type="match status" value="2"/>
</dbReference>
<evidence type="ECO:0000313" key="4">
    <source>
        <dbReference type="Proteomes" id="UP000054997"/>
    </source>
</evidence>
<dbReference type="PATRIC" id="fig|45068.5.peg.1971"/>
<evidence type="ECO:0000259" key="2">
    <source>
        <dbReference type="Pfam" id="PF12146"/>
    </source>
</evidence>
<feature type="transmembrane region" description="Helical" evidence="1">
    <location>
        <begin position="6"/>
        <end position="23"/>
    </location>
</feature>
<proteinExistence type="predicted"/>
<feature type="domain" description="Serine aminopeptidase S33" evidence="2">
    <location>
        <begin position="196"/>
        <end position="244"/>
    </location>
</feature>
<keyword evidence="4" id="KW-1185">Reference proteome</keyword>
<keyword evidence="1" id="KW-0812">Transmembrane</keyword>
<dbReference type="AlphaFoldDB" id="A0A0W0VJA0"/>
<dbReference type="InterPro" id="IPR029058">
    <property type="entry name" value="AB_hydrolase_fold"/>
</dbReference>
<accession>A0A0W0VJA0</accession>
<dbReference type="EC" id="3.7.1.14" evidence="3"/>